<protein>
    <submittedName>
        <fullName evidence="2">Uncharacterized protein</fullName>
    </submittedName>
</protein>
<dbReference type="OrthoDB" id="5376804at2759"/>
<dbReference type="EMBL" id="MU001512">
    <property type="protein sequence ID" value="KAF2438448.1"/>
    <property type="molecule type" value="Genomic_DNA"/>
</dbReference>
<proteinExistence type="predicted"/>
<gene>
    <name evidence="2" type="ORF">P171DRAFT_491117</name>
</gene>
<feature type="transmembrane region" description="Helical" evidence="1">
    <location>
        <begin position="107"/>
        <end position="127"/>
    </location>
</feature>
<keyword evidence="1" id="KW-0472">Membrane</keyword>
<reference evidence="2" key="1">
    <citation type="journal article" date="2020" name="Stud. Mycol.">
        <title>101 Dothideomycetes genomes: a test case for predicting lifestyles and emergence of pathogens.</title>
        <authorList>
            <person name="Haridas S."/>
            <person name="Albert R."/>
            <person name="Binder M."/>
            <person name="Bloem J."/>
            <person name="Labutti K."/>
            <person name="Salamov A."/>
            <person name="Andreopoulos B."/>
            <person name="Baker S."/>
            <person name="Barry K."/>
            <person name="Bills G."/>
            <person name="Bluhm B."/>
            <person name="Cannon C."/>
            <person name="Castanera R."/>
            <person name="Culley D."/>
            <person name="Daum C."/>
            <person name="Ezra D."/>
            <person name="Gonzalez J."/>
            <person name="Henrissat B."/>
            <person name="Kuo A."/>
            <person name="Liang C."/>
            <person name="Lipzen A."/>
            <person name="Lutzoni F."/>
            <person name="Magnuson J."/>
            <person name="Mondo S."/>
            <person name="Nolan M."/>
            <person name="Ohm R."/>
            <person name="Pangilinan J."/>
            <person name="Park H.-J."/>
            <person name="Ramirez L."/>
            <person name="Alfaro M."/>
            <person name="Sun H."/>
            <person name="Tritt A."/>
            <person name="Yoshinaga Y."/>
            <person name="Zwiers L.-H."/>
            <person name="Turgeon B."/>
            <person name="Goodwin S."/>
            <person name="Spatafora J."/>
            <person name="Crous P."/>
            <person name="Grigoriev I."/>
        </authorList>
    </citation>
    <scope>NUCLEOTIDE SEQUENCE</scope>
    <source>
        <strain evidence="2">CBS 690.94</strain>
    </source>
</reference>
<dbReference type="PANTHER" id="PTHR35394">
    <property type="entry name" value="DUF3176 DOMAIN-CONTAINING PROTEIN"/>
    <property type="match status" value="1"/>
</dbReference>
<comment type="caution">
    <text evidence="2">The sequence shown here is derived from an EMBL/GenBank/DDBJ whole genome shotgun (WGS) entry which is preliminary data.</text>
</comment>
<name>A0A9P4P7U1_9PLEO</name>
<dbReference type="AlphaFoldDB" id="A0A9P4P7U1"/>
<keyword evidence="1" id="KW-0812">Transmembrane</keyword>
<evidence type="ECO:0000313" key="3">
    <source>
        <dbReference type="Proteomes" id="UP000799764"/>
    </source>
</evidence>
<sequence>MGRGATRGIERHLKETFNSQEIVAQRIFILSGSMQLRALFKAEERHGIYSTDLLEGRISFDSIDGAFRNMTKAMAVFMRTHGEEGLDGYAKGGMWTTVTCIYVGWKWIVFPVTMIGTTGIFLLLVIIDNWGNDTERLWKSSILAMLFCEVDVQQERPFGKEQIAKLARSMSVSPGDKEEALKLTAR</sequence>
<keyword evidence="1" id="KW-1133">Transmembrane helix</keyword>
<accession>A0A9P4P7U1</accession>
<dbReference type="Proteomes" id="UP000799764">
    <property type="component" value="Unassembled WGS sequence"/>
</dbReference>
<evidence type="ECO:0000313" key="2">
    <source>
        <dbReference type="EMBL" id="KAF2438448.1"/>
    </source>
</evidence>
<evidence type="ECO:0000256" key="1">
    <source>
        <dbReference type="SAM" id="Phobius"/>
    </source>
</evidence>
<keyword evidence="3" id="KW-1185">Reference proteome</keyword>
<dbReference type="PANTHER" id="PTHR35394:SF6">
    <property type="entry name" value="DUF3176 DOMAIN-CONTAINING PROTEIN"/>
    <property type="match status" value="1"/>
</dbReference>
<organism evidence="2 3">
    <name type="scientific">Karstenula rhodostoma CBS 690.94</name>
    <dbReference type="NCBI Taxonomy" id="1392251"/>
    <lineage>
        <taxon>Eukaryota</taxon>
        <taxon>Fungi</taxon>
        <taxon>Dikarya</taxon>
        <taxon>Ascomycota</taxon>
        <taxon>Pezizomycotina</taxon>
        <taxon>Dothideomycetes</taxon>
        <taxon>Pleosporomycetidae</taxon>
        <taxon>Pleosporales</taxon>
        <taxon>Massarineae</taxon>
        <taxon>Didymosphaeriaceae</taxon>
        <taxon>Karstenula</taxon>
    </lineage>
</organism>